<evidence type="ECO:0000256" key="1">
    <source>
        <dbReference type="SAM" id="Phobius"/>
    </source>
</evidence>
<sequence>MWVRNRVPIACSCSPDHPHHKHYAYHPCRTSMIEVPVIIECDEDFCQSFIGNNNTIDYGYSHEFDDNSYGYYVFINQNHWRLLTDNTSVRLESTTSHTSNWFGNDYKMAFNVWFDRNAPNIGQQCSAMKLPVLCTGPLCLSNSKLLIDCNPMNLWIHWLKTLPVNVLALSVIFIMMCLAVRHVNQQRIQEEELRLHGKYPLAFSQWTPKGYIEPKVMQLI</sequence>
<dbReference type="AlphaFoldDB" id="A0A7R9QN54"/>
<keyword evidence="3" id="KW-1185">Reference proteome</keyword>
<dbReference type="Proteomes" id="UP000728032">
    <property type="component" value="Unassembled WGS sequence"/>
</dbReference>
<dbReference type="EMBL" id="CAJPVJ010004130">
    <property type="protein sequence ID" value="CAG2168318.1"/>
    <property type="molecule type" value="Genomic_DNA"/>
</dbReference>
<organism evidence="2">
    <name type="scientific">Oppiella nova</name>
    <dbReference type="NCBI Taxonomy" id="334625"/>
    <lineage>
        <taxon>Eukaryota</taxon>
        <taxon>Metazoa</taxon>
        <taxon>Ecdysozoa</taxon>
        <taxon>Arthropoda</taxon>
        <taxon>Chelicerata</taxon>
        <taxon>Arachnida</taxon>
        <taxon>Acari</taxon>
        <taxon>Acariformes</taxon>
        <taxon>Sarcoptiformes</taxon>
        <taxon>Oribatida</taxon>
        <taxon>Brachypylina</taxon>
        <taxon>Oppioidea</taxon>
        <taxon>Oppiidae</taxon>
        <taxon>Oppiella</taxon>
    </lineage>
</organism>
<evidence type="ECO:0000313" key="2">
    <source>
        <dbReference type="EMBL" id="CAD7650432.1"/>
    </source>
</evidence>
<feature type="non-terminal residue" evidence="2">
    <location>
        <position position="1"/>
    </location>
</feature>
<protein>
    <submittedName>
        <fullName evidence="2">Uncharacterized protein</fullName>
    </submittedName>
</protein>
<reference evidence="2" key="1">
    <citation type="submission" date="2020-11" db="EMBL/GenBank/DDBJ databases">
        <authorList>
            <person name="Tran Van P."/>
        </authorList>
    </citation>
    <scope>NUCLEOTIDE SEQUENCE</scope>
</reference>
<keyword evidence="1" id="KW-0472">Membrane</keyword>
<proteinExistence type="predicted"/>
<name>A0A7R9QN54_9ACAR</name>
<dbReference type="EMBL" id="OC918955">
    <property type="protein sequence ID" value="CAD7650432.1"/>
    <property type="molecule type" value="Genomic_DNA"/>
</dbReference>
<accession>A0A7R9QN54</accession>
<feature type="transmembrane region" description="Helical" evidence="1">
    <location>
        <begin position="155"/>
        <end position="180"/>
    </location>
</feature>
<keyword evidence="1" id="KW-0812">Transmembrane</keyword>
<keyword evidence="1" id="KW-1133">Transmembrane helix</keyword>
<evidence type="ECO:0000313" key="3">
    <source>
        <dbReference type="Proteomes" id="UP000728032"/>
    </source>
</evidence>
<gene>
    <name evidence="2" type="ORF">ONB1V03_LOCUS7808</name>
</gene>